<dbReference type="InterPro" id="IPR019196">
    <property type="entry name" value="ABC_transp_unknown"/>
</dbReference>
<feature type="transmembrane region" description="Helical" evidence="7">
    <location>
        <begin position="129"/>
        <end position="149"/>
    </location>
</feature>
<dbReference type="InterPro" id="IPR055396">
    <property type="entry name" value="DUF7088"/>
</dbReference>
<accession>A0ABZ0RGB9</accession>
<evidence type="ECO:0000256" key="7">
    <source>
        <dbReference type="SAM" id="Phobius"/>
    </source>
</evidence>
<evidence type="ECO:0000256" key="4">
    <source>
        <dbReference type="ARBA" id="ARBA00022989"/>
    </source>
</evidence>
<feature type="region of interest" description="Disordered" evidence="6">
    <location>
        <begin position="821"/>
        <end position="849"/>
    </location>
</feature>
<keyword evidence="3 7" id="KW-0812">Transmembrane</keyword>
<evidence type="ECO:0000313" key="10">
    <source>
        <dbReference type="EMBL" id="WPJ94269.1"/>
    </source>
</evidence>
<keyword evidence="11" id="KW-1185">Reference proteome</keyword>
<feature type="transmembrane region" description="Helical" evidence="7">
    <location>
        <begin position="95"/>
        <end position="117"/>
    </location>
</feature>
<evidence type="ECO:0000313" key="11">
    <source>
        <dbReference type="Proteomes" id="UP001324993"/>
    </source>
</evidence>
<feature type="transmembrane region" description="Helical" evidence="7">
    <location>
        <begin position="161"/>
        <end position="186"/>
    </location>
</feature>
<dbReference type="InterPro" id="IPR051449">
    <property type="entry name" value="ABC-2_transporter_component"/>
</dbReference>
<feature type="transmembrane region" description="Helical" evidence="7">
    <location>
        <begin position="216"/>
        <end position="237"/>
    </location>
</feature>
<name>A0ABZ0RGB9_9BACT</name>
<gene>
    <name evidence="10" type="ORF">SH580_12570</name>
</gene>
<feature type="domain" description="ABC-type uncharacterised transport system" evidence="8">
    <location>
        <begin position="565"/>
        <end position="881"/>
    </location>
</feature>
<sequence length="974" mass="106967">MNRFRHIFRKEFNSFFASPAAWLFMGAFLVVTLFIFFWGEAFFARNIADVKPLFQWMPVLLIFLVGTLSMRTWSEERRAGTIETLLTSPVGSFQLVLGKFAANLALVGLALVLTLPLPFSVALAGPLDWGPVIGGYVASIFLAAAYVAIGLYMSSRTDNPIVALILTVFTAGVFYLVGSSMLTTLFSHRVSGVLELIGSGSRFDSITRGVLDLRDIYYYLSIVGVFLALNLFSLERLRWAGNPTQSRHVQWVTVCALAVVNLLAANVWLHSVRFARIDLTEGNAYSLSEATGAYLQQAAEPLLIRGYFSQKSHPLLEPLVPQLKDLLEEYQVAGGEKVRVEFVDPHSDQSIEEEAADKYGIRPVPFRMASRYEAGVVNSYFDLVVAYGDQHETLSFDDLIEVKSSGSGEPEVLLKNPEYEITRAVRKVINGYRAGSDVFAELPAPVEFKAYVSPAEKLPTALAELRASLENTLESLAESSAGKLSYDFADPDANNGQLGQELNREYGFVPQVAGLFDTQPFWFYMVLEGSDESVQVPLPSELSETQLRQSIESAIQRLSPGYLKTIGLVAPEGPANNAMNPYMMQPPAAKEFNELRSTLEANARVIDVELDAGQVPVDVDLLMVLAPDNLGEKEIFAIDQFLMQGGSVVIATSPFDVSITRSINANEQRSGLDEWLASMGITVGDSLVLDTQNASLAIPVPRRVGPVTVNEIVMMPYPHFPDIRSEGLDDGHPVTAALGQLTMNWASPITVDSEKSAEREVARLVRSSTDSWTSEEADVMPDYQMYPLTGFVPGLARSPQTLAVATQGHFDSYFKDKESPLLPEEEAAEAESEDADAEDNAVAAEATEEPEDLVVGSVIQRSSDSARLVVIGSNSFAEDSALSLTSQALGTEYTAPLEFMQNVVDWSLDDAGLLAIRGRTQLARTLEPMSEEEMRVMELSNYGLAISGLGLVWLIRHLCRRKRTAHYKQILAEV</sequence>
<keyword evidence="2" id="KW-1003">Cell membrane</keyword>
<reference evidence="10 11" key="1">
    <citation type="submission" date="2023-11" db="EMBL/GenBank/DDBJ databases">
        <title>Coraliomargarita sp. nov., isolated from marine algae.</title>
        <authorList>
            <person name="Lee J.K."/>
            <person name="Baek J.H."/>
            <person name="Kim J.M."/>
            <person name="Choi D.G."/>
            <person name="Jeon C.O."/>
        </authorList>
    </citation>
    <scope>NUCLEOTIDE SEQUENCE [LARGE SCALE GENOMIC DNA]</scope>
    <source>
        <strain evidence="10 11">J2-16</strain>
    </source>
</reference>
<evidence type="ECO:0000256" key="6">
    <source>
        <dbReference type="SAM" id="MobiDB-lite"/>
    </source>
</evidence>
<feature type="transmembrane region" description="Helical" evidence="7">
    <location>
        <begin position="12"/>
        <end position="38"/>
    </location>
</feature>
<evidence type="ECO:0000259" key="8">
    <source>
        <dbReference type="Pfam" id="PF09822"/>
    </source>
</evidence>
<dbReference type="PANTHER" id="PTHR30294">
    <property type="entry name" value="MEMBRANE COMPONENT OF ABC TRANSPORTER YHHJ-RELATED"/>
    <property type="match status" value="1"/>
</dbReference>
<proteinExistence type="predicted"/>
<dbReference type="Pfam" id="PF12679">
    <property type="entry name" value="ABC2_membrane_2"/>
    <property type="match status" value="1"/>
</dbReference>
<organism evidence="10 11">
    <name type="scientific">Coraliomargarita algicola</name>
    <dbReference type="NCBI Taxonomy" id="3092156"/>
    <lineage>
        <taxon>Bacteria</taxon>
        <taxon>Pseudomonadati</taxon>
        <taxon>Verrucomicrobiota</taxon>
        <taxon>Opitutia</taxon>
        <taxon>Puniceicoccales</taxon>
        <taxon>Coraliomargaritaceae</taxon>
        <taxon>Coraliomargarita</taxon>
    </lineage>
</organism>
<evidence type="ECO:0000259" key="9">
    <source>
        <dbReference type="Pfam" id="PF23357"/>
    </source>
</evidence>
<evidence type="ECO:0000256" key="5">
    <source>
        <dbReference type="ARBA" id="ARBA00023136"/>
    </source>
</evidence>
<feature type="compositionally biased region" description="Acidic residues" evidence="6">
    <location>
        <begin position="823"/>
        <end position="839"/>
    </location>
</feature>
<keyword evidence="5 7" id="KW-0472">Membrane</keyword>
<comment type="subcellular location">
    <subcellularLocation>
        <location evidence="1">Cell membrane</location>
        <topology evidence="1">Multi-pass membrane protein</topology>
    </subcellularLocation>
</comment>
<evidence type="ECO:0000256" key="3">
    <source>
        <dbReference type="ARBA" id="ARBA00022692"/>
    </source>
</evidence>
<dbReference type="Pfam" id="PF09822">
    <property type="entry name" value="ABC_transp_aux"/>
    <property type="match status" value="1"/>
</dbReference>
<dbReference type="Pfam" id="PF23357">
    <property type="entry name" value="DUF7088"/>
    <property type="match status" value="1"/>
</dbReference>
<dbReference type="EMBL" id="CP138858">
    <property type="protein sequence ID" value="WPJ94269.1"/>
    <property type="molecule type" value="Genomic_DNA"/>
</dbReference>
<dbReference type="PANTHER" id="PTHR30294:SF29">
    <property type="entry name" value="MULTIDRUG ABC TRANSPORTER PERMEASE YBHS-RELATED"/>
    <property type="match status" value="1"/>
</dbReference>
<evidence type="ECO:0000256" key="1">
    <source>
        <dbReference type="ARBA" id="ARBA00004651"/>
    </source>
</evidence>
<dbReference type="Proteomes" id="UP001324993">
    <property type="component" value="Chromosome"/>
</dbReference>
<dbReference type="RefSeq" id="WP_319831207.1">
    <property type="nucleotide sequence ID" value="NZ_CP138858.1"/>
</dbReference>
<keyword evidence="4 7" id="KW-1133">Transmembrane helix</keyword>
<feature type="domain" description="DUF7088" evidence="9">
    <location>
        <begin position="282"/>
        <end position="385"/>
    </location>
</feature>
<protein>
    <submittedName>
        <fullName evidence="10">Gldg family protein</fullName>
    </submittedName>
</protein>
<feature type="transmembrane region" description="Helical" evidence="7">
    <location>
        <begin position="53"/>
        <end position="74"/>
    </location>
</feature>
<feature type="transmembrane region" description="Helical" evidence="7">
    <location>
        <begin position="249"/>
        <end position="269"/>
    </location>
</feature>
<evidence type="ECO:0000256" key="2">
    <source>
        <dbReference type="ARBA" id="ARBA00022475"/>
    </source>
</evidence>